<feature type="region of interest" description="Disordered" evidence="1">
    <location>
        <begin position="94"/>
        <end position="119"/>
    </location>
</feature>
<name>A0A5C3KMR4_COPMA</name>
<dbReference type="EMBL" id="ML210270">
    <property type="protein sequence ID" value="TFK21357.1"/>
    <property type="molecule type" value="Genomic_DNA"/>
</dbReference>
<dbReference type="SMART" id="SM00256">
    <property type="entry name" value="FBOX"/>
    <property type="match status" value="1"/>
</dbReference>
<dbReference type="InterPro" id="IPR001810">
    <property type="entry name" value="F-box_dom"/>
</dbReference>
<protein>
    <recommendedName>
        <fullName evidence="2">F-box domain-containing protein</fullName>
    </recommendedName>
</protein>
<evidence type="ECO:0000313" key="3">
    <source>
        <dbReference type="EMBL" id="TFK21357.1"/>
    </source>
</evidence>
<evidence type="ECO:0000313" key="4">
    <source>
        <dbReference type="Proteomes" id="UP000307440"/>
    </source>
</evidence>
<feature type="domain" description="F-box" evidence="2">
    <location>
        <begin position="5"/>
        <end position="51"/>
    </location>
</feature>
<dbReference type="PROSITE" id="PS50181">
    <property type="entry name" value="FBOX"/>
    <property type="match status" value="1"/>
</dbReference>
<dbReference type="SUPFAM" id="SSF81383">
    <property type="entry name" value="F-box domain"/>
    <property type="match status" value="1"/>
</dbReference>
<reference evidence="3 4" key="1">
    <citation type="journal article" date="2019" name="Nat. Ecol. Evol.">
        <title>Megaphylogeny resolves global patterns of mushroom evolution.</title>
        <authorList>
            <person name="Varga T."/>
            <person name="Krizsan K."/>
            <person name="Foldi C."/>
            <person name="Dima B."/>
            <person name="Sanchez-Garcia M."/>
            <person name="Sanchez-Ramirez S."/>
            <person name="Szollosi G.J."/>
            <person name="Szarkandi J.G."/>
            <person name="Papp V."/>
            <person name="Albert L."/>
            <person name="Andreopoulos W."/>
            <person name="Angelini C."/>
            <person name="Antonin V."/>
            <person name="Barry K.W."/>
            <person name="Bougher N.L."/>
            <person name="Buchanan P."/>
            <person name="Buyck B."/>
            <person name="Bense V."/>
            <person name="Catcheside P."/>
            <person name="Chovatia M."/>
            <person name="Cooper J."/>
            <person name="Damon W."/>
            <person name="Desjardin D."/>
            <person name="Finy P."/>
            <person name="Geml J."/>
            <person name="Haridas S."/>
            <person name="Hughes K."/>
            <person name="Justo A."/>
            <person name="Karasinski D."/>
            <person name="Kautmanova I."/>
            <person name="Kiss B."/>
            <person name="Kocsube S."/>
            <person name="Kotiranta H."/>
            <person name="LaButti K.M."/>
            <person name="Lechner B.E."/>
            <person name="Liimatainen K."/>
            <person name="Lipzen A."/>
            <person name="Lukacs Z."/>
            <person name="Mihaltcheva S."/>
            <person name="Morgado L.N."/>
            <person name="Niskanen T."/>
            <person name="Noordeloos M.E."/>
            <person name="Ohm R.A."/>
            <person name="Ortiz-Santana B."/>
            <person name="Ovrebo C."/>
            <person name="Racz N."/>
            <person name="Riley R."/>
            <person name="Savchenko A."/>
            <person name="Shiryaev A."/>
            <person name="Soop K."/>
            <person name="Spirin V."/>
            <person name="Szebenyi C."/>
            <person name="Tomsovsky M."/>
            <person name="Tulloss R.E."/>
            <person name="Uehling J."/>
            <person name="Grigoriev I.V."/>
            <person name="Vagvolgyi C."/>
            <person name="Papp T."/>
            <person name="Martin F.M."/>
            <person name="Miettinen O."/>
            <person name="Hibbett D.S."/>
            <person name="Nagy L.G."/>
        </authorList>
    </citation>
    <scope>NUCLEOTIDE SEQUENCE [LARGE SCALE GENOMIC DNA]</scope>
    <source>
        <strain evidence="3 4">CBS 121175</strain>
    </source>
</reference>
<organism evidence="3 4">
    <name type="scientific">Coprinopsis marcescibilis</name>
    <name type="common">Agaric fungus</name>
    <name type="synonym">Psathyrella marcescibilis</name>
    <dbReference type="NCBI Taxonomy" id="230819"/>
    <lineage>
        <taxon>Eukaryota</taxon>
        <taxon>Fungi</taxon>
        <taxon>Dikarya</taxon>
        <taxon>Basidiomycota</taxon>
        <taxon>Agaricomycotina</taxon>
        <taxon>Agaricomycetes</taxon>
        <taxon>Agaricomycetidae</taxon>
        <taxon>Agaricales</taxon>
        <taxon>Agaricineae</taxon>
        <taxon>Psathyrellaceae</taxon>
        <taxon>Coprinopsis</taxon>
    </lineage>
</organism>
<evidence type="ECO:0000256" key="1">
    <source>
        <dbReference type="SAM" id="MobiDB-lite"/>
    </source>
</evidence>
<evidence type="ECO:0000259" key="2">
    <source>
        <dbReference type="PROSITE" id="PS50181"/>
    </source>
</evidence>
<sequence length="515" mass="57998">MQTPPPTFLHLPDEIILKIAQNLEWGDVLRLRKCTKRLHSLSEDRSVWLEIFERYRRTVFPRPFLLPKQLEACTSKDLEFVVIGWWKGPRHPSKEPLQPHMLKISTPNGESPHHTGSQELPGGRFFTFTTYHNASAVWYHDSQNIGKPPELLIPSSFQGSHRHGPITLTVDTILGSHGTNHPNAIGLTNDVLFPDGFNVLVGRYSVNQGRLYPVFEVWRLTAKVIDHEIVGYKSHPLSSMTEHAELRVWRSSLCGEHLAYTFDQLCYTVVVDWQSPTTKSKITDFSRVYIPRSPYKLYLLPGGKIVCVEGKTVSVWNWEKDCPRSNLGPFEYAVVNGSFEDATPEWEESLGVVNLDYPCTGPFFIHDSARLVISTGMNQMLGLVVPDNTLNVSSDLSSSPPGPPMLVVLADAFETGIDFVKEGIARPRWRWAGYKTALVSGVFLGETRRRFAVVTYRWPRDPVERGGTLTSSGAAGPALDDDKTHEYVVPSTAVLLELENRIIGLSRDTYTVIEF</sequence>
<accession>A0A5C3KMR4</accession>
<keyword evidence="4" id="KW-1185">Reference proteome</keyword>
<dbReference type="AlphaFoldDB" id="A0A5C3KMR4"/>
<gene>
    <name evidence="3" type="ORF">FA15DRAFT_672622</name>
</gene>
<proteinExistence type="predicted"/>
<dbReference type="Pfam" id="PF12937">
    <property type="entry name" value="F-box-like"/>
    <property type="match status" value="1"/>
</dbReference>
<dbReference type="Proteomes" id="UP000307440">
    <property type="component" value="Unassembled WGS sequence"/>
</dbReference>
<dbReference type="Gene3D" id="1.20.1280.50">
    <property type="match status" value="1"/>
</dbReference>
<dbReference type="InterPro" id="IPR036047">
    <property type="entry name" value="F-box-like_dom_sf"/>
</dbReference>
<dbReference type="OrthoDB" id="3068749at2759"/>
<feature type="compositionally biased region" description="Polar residues" evidence="1">
    <location>
        <begin position="105"/>
        <end position="118"/>
    </location>
</feature>